<accession>A0AAP0E4H2</accession>
<gene>
    <name evidence="1" type="ORF">Sjap_025541</name>
</gene>
<name>A0AAP0E4H2_9MAGN</name>
<dbReference type="EMBL" id="JBBNAE010000011">
    <property type="protein sequence ID" value="KAK9085130.1"/>
    <property type="molecule type" value="Genomic_DNA"/>
</dbReference>
<dbReference type="Proteomes" id="UP001417504">
    <property type="component" value="Unassembled WGS sequence"/>
</dbReference>
<organism evidence="1 2">
    <name type="scientific">Stephania japonica</name>
    <dbReference type="NCBI Taxonomy" id="461633"/>
    <lineage>
        <taxon>Eukaryota</taxon>
        <taxon>Viridiplantae</taxon>
        <taxon>Streptophyta</taxon>
        <taxon>Embryophyta</taxon>
        <taxon>Tracheophyta</taxon>
        <taxon>Spermatophyta</taxon>
        <taxon>Magnoliopsida</taxon>
        <taxon>Ranunculales</taxon>
        <taxon>Menispermaceae</taxon>
        <taxon>Menispermoideae</taxon>
        <taxon>Cissampelideae</taxon>
        <taxon>Stephania</taxon>
    </lineage>
</organism>
<proteinExistence type="predicted"/>
<dbReference type="AlphaFoldDB" id="A0AAP0E4H2"/>
<evidence type="ECO:0000313" key="2">
    <source>
        <dbReference type="Proteomes" id="UP001417504"/>
    </source>
</evidence>
<keyword evidence="2" id="KW-1185">Reference proteome</keyword>
<sequence length="106" mass="12619">MDGWRLADLGLYLLWICHPFLFKHPARKAVLDFPYFQQYGLVRALDTPSKMFEEPTYFGPLLSGLSEEIQKEFRGRILPITRYTFFESLIYRLDDQKNYTTWIVSS</sequence>
<comment type="caution">
    <text evidence="1">The sequence shown here is derived from an EMBL/GenBank/DDBJ whole genome shotgun (WGS) entry which is preliminary data.</text>
</comment>
<reference evidence="1 2" key="1">
    <citation type="submission" date="2024-01" db="EMBL/GenBank/DDBJ databases">
        <title>Genome assemblies of Stephania.</title>
        <authorList>
            <person name="Yang L."/>
        </authorList>
    </citation>
    <scope>NUCLEOTIDE SEQUENCE [LARGE SCALE GENOMIC DNA]</scope>
    <source>
        <strain evidence="1">QJT</strain>
        <tissue evidence="1">Leaf</tissue>
    </source>
</reference>
<protein>
    <submittedName>
        <fullName evidence="1">Uncharacterized protein</fullName>
    </submittedName>
</protein>
<evidence type="ECO:0000313" key="1">
    <source>
        <dbReference type="EMBL" id="KAK9085130.1"/>
    </source>
</evidence>